<keyword evidence="3" id="KW-0812">Transmembrane</keyword>
<keyword evidence="3" id="KW-0472">Membrane</keyword>
<protein>
    <recommendedName>
        <fullName evidence="6">Zinc-finger domain-containing protein</fullName>
    </recommendedName>
</protein>
<dbReference type="RefSeq" id="WP_148591660.1">
    <property type="nucleotide sequence ID" value="NZ_CP042997.1"/>
</dbReference>
<dbReference type="EMBL" id="CP042997">
    <property type="protein sequence ID" value="QEH32462.1"/>
    <property type="molecule type" value="Genomic_DNA"/>
</dbReference>
<dbReference type="AlphaFoldDB" id="A0A5B9VW57"/>
<gene>
    <name evidence="4" type="ORF">OJF2_09330</name>
</gene>
<feature type="region of interest" description="Disordered" evidence="2">
    <location>
        <begin position="102"/>
        <end position="129"/>
    </location>
</feature>
<evidence type="ECO:0000313" key="5">
    <source>
        <dbReference type="Proteomes" id="UP000324233"/>
    </source>
</evidence>
<evidence type="ECO:0008006" key="6">
    <source>
        <dbReference type="Google" id="ProtNLM"/>
    </source>
</evidence>
<sequence length="205" mass="21515">MRCDQVAASLAAGGPFARVRARRHLAGCPSCARDAARLGELTRGLAGVPPLTAAQRALWASAAMGPAPTAGDGRARRRASLAAAAAILAAIGLAAWHRLSRPGDGPREPVVARVPTTPDVPPAAAEPSDRERLAREWLARLDRLDRELETLRREADLLDVRRDAEALWGRYAAGGRVASRGVPDVPAAAAGPALATLSRPMHTFP</sequence>
<feature type="coiled-coil region" evidence="1">
    <location>
        <begin position="134"/>
        <end position="161"/>
    </location>
</feature>
<evidence type="ECO:0000256" key="3">
    <source>
        <dbReference type="SAM" id="Phobius"/>
    </source>
</evidence>
<accession>A0A5B9VW57</accession>
<dbReference type="KEGG" id="agv:OJF2_09330"/>
<feature type="transmembrane region" description="Helical" evidence="3">
    <location>
        <begin position="81"/>
        <end position="99"/>
    </location>
</feature>
<dbReference type="Gene3D" id="1.10.10.1320">
    <property type="entry name" value="Anti-sigma factor, zinc-finger domain"/>
    <property type="match status" value="1"/>
</dbReference>
<reference evidence="4 5" key="1">
    <citation type="submission" date="2019-08" db="EMBL/GenBank/DDBJ databases">
        <title>Deep-cultivation of Planctomycetes and their phenomic and genomic characterization uncovers novel biology.</title>
        <authorList>
            <person name="Wiegand S."/>
            <person name="Jogler M."/>
            <person name="Boedeker C."/>
            <person name="Pinto D."/>
            <person name="Vollmers J."/>
            <person name="Rivas-Marin E."/>
            <person name="Kohn T."/>
            <person name="Peeters S.H."/>
            <person name="Heuer A."/>
            <person name="Rast P."/>
            <person name="Oberbeckmann S."/>
            <person name="Bunk B."/>
            <person name="Jeske O."/>
            <person name="Meyerdierks A."/>
            <person name="Storesund J.E."/>
            <person name="Kallscheuer N."/>
            <person name="Luecker S."/>
            <person name="Lage O.M."/>
            <person name="Pohl T."/>
            <person name="Merkel B.J."/>
            <person name="Hornburger P."/>
            <person name="Mueller R.-W."/>
            <person name="Bruemmer F."/>
            <person name="Labrenz M."/>
            <person name="Spormann A.M."/>
            <person name="Op den Camp H."/>
            <person name="Overmann J."/>
            <person name="Amann R."/>
            <person name="Jetten M.S.M."/>
            <person name="Mascher T."/>
            <person name="Medema M.H."/>
            <person name="Devos D.P."/>
            <person name="Kaster A.-K."/>
            <person name="Ovreas L."/>
            <person name="Rohde M."/>
            <person name="Galperin M.Y."/>
            <person name="Jogler C."/>
        </authorList>
    </citation>
    <scope>NUCLEOTIDE SEQUENCE [LARGE SCALE GENOMIC DNA]</scope>
    <source>
        <strain evidence="4 5">OJF2</strain>
    </source>
</reference>
<keyword evidence="3" id="KW-1133">Transmembrane helix</keyword>
<keyword evidence="5" id="KW-1185">Reference proteome</keyword>
<keyword evidence="1" id="KW-0175">Coiled coil</keyword>
<dbReference type="InterPro" id="IPR041916">
    <property type="entry name" value="Anti_sigma_zinc_sf"/>
</dbReference>
<organism evidence="4 5">
    <name type="scientific">Aquisphaera giovannonii</name>
    <dbReference type="NCBI Taxonomy" id="406548"/>
    <lineage>
        <taxon>Bacteria</taxon>
        <taxon>Pseudomonadati</taxon>
        <taxon>Planctomycetota</taxon>
        <taxon>Planctomycetia</taxon>
        <taxon>Isosphaerales</taxon>
        <taxon>Isosphaeraceae</taxon>
        <taxon>Aquisphaera</taxon>
    </lineage>
</organism>
<evidence type="ECO:0000313" key="4">
    <source>
        <dbReference type="EMBL" id="QEH32462.1"/>
    </source>
</evidence>
<dbReference type="Proteomes" id="UP000324233">
    <property type="component" value="Chromosome"/>
</dbReference>
<feature type="compositionally biased region" description="Low complexity" evidence="2">
    <location>
        <begin position="109"/>
        <end position="126"/>
    </location>
</feature>
<name>A0A5B9VW57_9BACT</name>
<evidence type="ECO:0000256" key="1">
    <source>
        <dbReference type="SAM" id="Coils"/>
    </source>
</evidence>
<proteinExistence type="predicted"/>
<evidence type="ECO:0000256" key="2">
    <source>
        <dbReference type="SAM" id="MobiDB-lite"/>
    </source>
</evidence>